<dbReference type="EMBL" id="QLII01000001">
    <property type="protein sequence ID" value="RAI74311.1"/>
    <property type="molecule type" value="Genomic_DNA"/>
</dbReference>
<keyword evidence="2" id="KW-1185">Reference proteome</keyword>
<protein>
    <submittedName>
        <fullName evidence="1">Uncharacterized protein</fullName>
    </submittedName>
</protein>
<proteinExistence type="predicted"/>
<dbReference type="InterPro" id="IPR047699">
    <property type="entry name" value="Permease_put_prefix"/>
</dbReference>
<comment type="caution">
    <text evidence="1">The sequence shown here is derived from an EMBL/GenBank/DDBJ whole genome shotgun (WGS) entry which is preliminary data.</text>
</comment>
<accession>A0A327NG34</accession>
<evidence type="ECO:0000313" key="2">
    <source>
        <dbReference type="Proteomes" id="UP000249016"/>
    </source>
</evidence>
<dbReference type="Proteomes" id="UP000249016">
    <property type="component" value="Unassembled WGS sequence"/>
</dbReference>
<gene>
    <name evidence="1" type="ORF">HMF3257_08305</name>
</gene>
<dbReference type="AlphaFoldDB" id="A0A327NG34"/>
<organism evidence="1 2">
    <name type="scientific">Spirosoma telluris</name>
    <dbReference type="NCBI Taxonomy" id="2183553"/>
    <lineage>
        <taxon>Bacteria</taxon>
        <taxon>Pseudomonadati</taxon>
        <taxon>Bacteroidota</taxon>
        <taxon>Cytophagia</taxon>
        <taxon>Cytophagales</taxon>
        <taxon>Cytophagaceae</taxon>
        <taxon>Spirosoma</taxon>
    </lineage>
</organism>
<evidence type="ECO:0000313" key="1">
    <source>
        <dbReference type="EMBL" id="RAI74311.1"/>
    </source>
</evidence>
<dbReference type="NCBIfam" id="NF038404">
    <property type="entry name" value="perm_prefix_2"/>
    <property type="match status" value="1"/>
</dbReference>
<reference evidence="1 2" key="1">
    <citation type="submission" date="2018-06" db="EMBL/GenBank/DDBJ databases">
        <title>Spirosoma sp. HMF3257 Genome sequencing and assembly.</title>
        <authorList>
            <person name="Kang H."/>
            <person name="Cha I."/>
            <person name="Kim H."/>
            <person name="Kang J."/>
            <person name="Joh K."/>
        </authorList>
    </citation>
    <scope>NUCLEOTIDE SEQUENCE [LARGE SCALE GENOMIC DNA]</scope>
    <source>
        <strain evidence="1 2">HMF3257</strain>
    </source>
</reference>
<sequence length="74" mass="8953">MLLAMKQPPRLADRLLRFFCAPHRLEEVQGDLHEEFAWQVERLGERRARWRYWQDVLGFIKPGRADVRLDGHLR</sequence>
<name>A0A327NG34_9BACT</name>